<dbReference type="EMBL" id="QWFX01000013">
    <property type="protein sequence ID" value="RIJ28632.1"/>
    <property type="molecule type" value="Genomic_DNA"/>
</dbReference>
<keyword evidence="7" id="KW-1185">Reference proteome</keyword>
<dbReference type="GO" id="GO:0016846">
    <property type="term" value="F:carbon-sulfur lyase activity"/>
    <property type="evidence" value="ECO:0007669"/>
    <property type="project" value="InterPro"/>
</dbReference>
<comment type="similarity">
    <text evidence="1">Belongs to the Gfa family.</text>
</comment>
<protein>
    <submittedName>
        <fullName evidence="6">GFA family protein</fullName>
    </submittedName>
</protein>
<feature type="domain" description="CENP-V/GFA" evidence="5">
    <location>
        <begin position="43"/>
        <end position="146"/>
    </location>
</feature>
<dbReference type="PROSITE" id="PS51891">
    <property type="entry name" value="CENP_V_GFA"/>
    <property type="match status" value="1"/>
</dbReference>
<evidence type="ECO:0000313" key="7">
    <source>
        <dbReference type="Proteomes" id="UP000266385"/>
    </source>
</evidence>
<evidence type="ECO:0000259" key="5">
    <source>
        <dbReference type="PROSITE" id="PS51891"/>
    </source>
</evidence>
<dbReference type="InterPro" id="IPR011057">
    <property type="entry name" value="Mss4-like_sf"/>
</dbReference>
<dbReference type="Gene3D" id="3.90.1590.10">
    <property type="entry name" value="glutathione-dependent formaldehyde- activating enzyme (gfa)"/>
    <property type="match status" value="1"/>
</dbReference>
<reference evidence="6 7" key="1">
    <citation type="submission" date="2018-08" db="EMBL/GenBank/DDBJ databases">
        <title>Henriciella mobilis sp. nov., isolated from seawater.</title>
        <authorList>
            <person name="Cheng H."/>
            <person name="Wu Y.-H."/>
            <person name="Xu X.-W."/>
            <person name="Guo L.-L."/>
        </authorList>
    </citation>
    <scope>NUCLEOTIDE SEQUENCE [LARGE SCALE GENOMIC DNA]</scope>
    <source>
        <strain evidence="6 7">JN25</strain>
    </source>
</reference>
<name>A0A399RFP7_9PROT</name>
<dbReference type="GO" id="GO:0046872">
    <property type="term" value="F:metal ion binding"/>
    <property type="evidence" value="ECO:0007669"/>
    <property type="project" value="UniProtKB-KW"/>
</dbReference>
<keyword evidence="2" id="KW-0479">Metal-binding</keyword>
<sequence length="173" mass="18672">MIRVRVRAVRSGFLAMRLACLPVKRYTNKQSVCFMGGCGDMQAQGGCQCGAVRFSVDGPVHFSAVCHCPSCRKSAGAPLVGWAMFDTAALTVDRPAVSVHASSPGVRRSFCGTCGTTLFFEADYMPGLVDITTESFDNPDDVRPTDQIWTRHETACVRALAGMPRHESLPPQA</sequence>
<evidence type="ECO:0000313" key="6">
    <source>
        <dbReference type="EMBL" id="RIJ28632.1"/>
    </source>
</evidence>
<accession>A0A399RFP7</accession>
<evidence type="ECO:0000256" key="1">
    <source>
        <dbReference type="ARBA" id="ARBA00005495"/>
    </source>
</evidence>
<dbReference type="Pfam" id="PF04828">
    <property type="entry name" value="GFA"/>
    <property type="match status" value="1"/>
</dbReference>
<evidence type="ECO:0000256" key="2">
    <source>
        <dbReference type="ARBA" id="ARBA00022723"/>
    </source>
</evidence>
<dbReference type="Proteomes" id="UP000266385">
    <property type="component" value="Unassembled WGS sequence"/>
</dbReference>
<organism evidence="6 7">
    <name type="scientific">Henriciella mobilis</name>
    <dbReference type="NCBI Taxonomy" id="2305467"/>
    <lineage>
        <taxon>Bacteria</taxon>
        <taxon>Pseudomonadati</taxon>
        <taxon>Pseudomonadota</taxon>
        <taxon>Alphaproteobacteria</taxon>
        <taxon>Hyphomonadales</taxon>
        <taxon>Hyphomonadaceae</taxon>
        <taxon>Henriciella</taxon>
    </lineage>
</organism>
<gene>
    <name evidence="6" type="ORF">D1223_14495</name>
</gene>
<keyword evidence="3" id="KW-0862">Zinc</keyword>
<dbReference type="SUPFAM" id="SSF51316">
    <property type="entry name" value="Mss4-like"/>
    <property type="match status" value="1"/>
</dbReference>
<dbReference type="InterPro" id="IPR006913">
    <property type="entry name" value="CENP-V/GFA"/>
</dbReference>
<comment type="caution">
    <text evidence="6">The sequence shown here is derived from an EMBL/GenBank/DDBJ whole genome shotgun (WGS) entry which is preliminary data.</text>
</comment>
<evidence type="ECO:0000256" key="3">
    <source>
        <dbReference type="ARBA" id="ARBA00022833"/>
    </source>
</evidence>
<dbReference type="PANTHER" id="PTHR33337:SF40">
    <property type="entry name" value="CENP-V_GFA DOMAIN-CONTAINING PROTEIN-RELATED"/>
    <property type="match status" value="1"/>
</dbReference>
<proteinExistence type="inferred from homology"/>
<keyword evidence="4" id="KW-0456">Lyase</keyword>
<dbReference type="AlphaFoldDB" id="A0A399RFP7"/>
<evidence type="ECO:0000256" key="4">
    <source>
        <dbReference type="ARBA" id="ARBA00023239"/>
    </source>
</evidence>
<dbReference type="PANTHER" id="PTHR33337">
    <property type="entry name" value="GFA DOMAIN-CONTAINING PROTEIN"/>
    <property type="match status" value="1"/>
</dbReference>